<protein>
    <submittedName>
        <fullName evidence="1">Uncharacterized protein</fullName>
    </submittedName>
</protein>
<sequence>MFARKHQMENKKKSYKIIASFIIDEFDQVNKELKENDFKNNFKLGLDQNEKIITNEKEVNKKIKEFFEQYKKNTKEKIVKIKDL</sequence>
<dbReference type="AlphaFoldDB" id="A0A478FSH1"/>
<accession>A0A478FSH1</accession>
<proteinExistence type="predicted"/>
<organism evidence="1 2">
    <name type="scientific">Candidatus Mycoplasma haematohominis</name>
    <dbReference type="NCBI Taxonomy" id="1494318"/>
    <lineage>
        <taxon>Bacteria</taxon>
        <taxon>Bacillati</taxon>
        <taxon>Mycoplasmatota</taxon>
        <taxon>Mollicutes</taxon>
        <taxon>Mycoplasmataceae</taxon>
        <taxon>Mycoplasma</taxon>
    </lineage>
</organism>
<evidence type="ECO:0000313" key="2">
    <source>
        <dbReference type="Proteomes" id="UP000324831"/>
    </source>
</evidence>
<evidence type="ECO:0000313" key="1">
    <source>
        <dbReference type="EMBL" id="GCE63326.1"/>
    </source>
</evidence>
<dbReference type="RefSeq" id="WP_216082916.1">
    <property type="nucleotide sequence ID" value="NZ_CACTIB010000008.1"/>
</dbReference>
<reference evidence="1 2" key="1">
    <citation type="submission" date="2019-01" db="EMBL/GenBank/DDBJ databases">
        <title>Draft genome sequences of Candidatus Mycoplasma haemohominis SWG34-3 identified from a patient with pyrexia, anemia and liver dysfunction.</title>
        <authorList>
            <person name="Sekizuka T."/>
            <person name="Hattori N."/>
            <person name="Katano H."/>
            <person name="Takuma T."/>
            <person name="Ito T."/>
            <person name="Arai N."/>
            <person name="Yanai R."/>
            <person name="Ishii S."/>
            <person name="Miura Y."/>
            <person name="Tokunaga T."/>
            <person name="Watanabe H."/>
            <person name="Nomura N."/>
            <person name="Eguchi J."/>
            <person name="Arai T."/>
            <person name="Hasegawa H."/>
            <person name="Nakamaki T."/>
            <person name="Wakita T."/>
            <person name="Niki Y."/>
            <person name="Kuroda M."/>
        </authorList>
    </citation>
    <scope>NUCLEOTIDE SEQUENCE [LARGE SCALE GENOMIC DNA]</scope>
    <source>
        <strain evidence="1">SWG34-3</strain>
    </source>
</reference>
<name>A0A478FSH1_9MOLU</name>
<gene>
    <name evidence="1" type="ORF">MHSWG343_03150</name>
</gene>
<comment type="caution">
    <text evidence="1">The sequence shown here is derived from an EMBL/GenBank/DDBJ whole genome shotgun (WGS) entry which is preliminary data.</text>
</comment>
<dbReference type="EMBL" id="BIMN01000001">
    <property type="protein sequence ID" value="GCE63326.1"/>
    <property type="molecule type" value="Genomic_DNA"/>
</dbReference>
<dbReference type="Proteomes" id="UP000324831">
    <property type="component" value="Unassembled WGS sequence"/>
</dbReference>